<feature type="region of interest" description="Disordered" evidence="1">
    <location>
        <begin position="208"/>
        <end position="252"/>
    </location>
</feature>
<feature type="compositionally biased region" description="Basic and acidic residues" evidence="1">
    <location>
        <begin position="214"/>
        <end position="233"/>
    </location>
</feature>
<evidence type="ECO:0000313" key="3">
    <source>
        <dbReference type="Proteomes" id="UP000239239"/>
    </source>
</evidence>
<accession>A0A2S6EV30</accession>
<dbReference type="RefSeq" id="WP_080272394.1">
    <property type="nucleotide sequence ID" value="NZ_CP017601.1"/>
</dbReference>
<protein>
    <submittedName>
        <fullName evidence="2">Uncharacterized protein</fullName>
    </submittedName>
</protein>
<evidence type="ECO:0000256" key="1">
    <source>
        <dbReference type="SAM" id="MobiDB-lite"/>
    </source>
</evidence>
<proteinExistence type="predicted"/>
<feature type="region of interest" description="Disordered" evidence="1">
    <location>
        <begin position="50"/>
        <end position="70"/>
    </location>
</feature>
<gene>
    <name evidence="2" type="ORF">C3928_13715</name>
</gene>
<comment type="caution">
    <text evidence="2">The sequence shown here is derived from an EMBL/GenBank/DDBJ whole genome shotgun (WGS) entry which is preliminary data.</text>
</comment>
<dbReference type="AlphaFoldDB" id="A0A2S6EV30"/>
<dbReference type="Proteomes" id="UP000239239">
    <property type="component" value="Unassembled WGS sequence"/>
</dbReference>
<evidence type="ECO:0000313" key="2">
    <source>
        <dbReference type="EMBL" id="PPK29035.1"/>
    </source>
</evidence>
<name>A0A2S6EV30_LEGPN</name>
<organism evidence="2 3">
    <name type="scientific">Legionella pneumophila</name>
    <dbReference type="NCBI Taxonomy" id="446"/>
    <lineage>
        <taxon>Bacteria</taxon>
        <taxon>Pseudomonadati</taxon>
        <taxon>Pseudomonadota</taxon>
        <taxon>Gammaproteobacteria</taxon>
        <taxon>Legionellales</taxon>
        <taxon>Legionellaceae</taxon>
        <taxon>Legionella</taxon>
    </lineage>
</organism>
<dbReference type="OrthoDB" id="5638854at2"/>
<sequence>MLVTPRFKIMVLAKKREETKKDERARAVENNPCSICRSLGLPFCRGHGGGSGGGGSDSASDDKLEGNDHQLLAPKDPANVPSIDQLLLHSGLWHLPEDADFVFEFKDPLALVNMTLNMELGFLVLQGKRELSNEEQKALDELFDTIKQEFNLFKNSIKDPQFPLETMTLAREGNNLTIKIPSPKYYDLFVQQLMDKNLLPSNAPVLQHQNQSVKHPEKLGAVMEKDSAREEYKSSLPNPFDISRGPKLPDWV</sequence>
<reference evidence="2 3" key="1">
    <citation type="submission" date="2018-02" db="EMBL/GenBank/DDBJ databases">
        <title>Draft genome sequences of four Legionella pneumophila clinical strains isolated in Ontario.</title>
        <authorList>
            <person name="Fortuna A."/>
            <person name="Ramnarine R."/>
            <person name="Li A."/>
            <person name="Frantz C."/>
            <person name="Mallo G."/>
        </authorList>
    </citation>
    <scope>NUCLEOTIDE SEQUENCE [LARGE SCALE GENOMIC DNA]</scope>
    <source>
        <strain evidence="2 3">LG61</strain>
    </source>
</reference>
<dbReference type="EMBL" id="PQWY01000019">
    <property type="protein sequence ID" value="PPK29035.1"/>
    <property type="molecule type" value="Genomic_DNA"/>
</dbReference>